<keyword evidence="7" id="KW-0597">Phosphoprotein</keyword>
<evidence type="ECO:0000256" key="16">
    <source>
        <dbReference type="ARBA" id="ARBA00063957"/>
    </source>
</evidence>
<dbReference type="PROSITE" id="PS50049">
    <property type="entry name" value="THD_2"/>
    <property type="match status" value="1"/>
</dbReference>
<dbReference type="GO" id="GO:0005886">
    <property type="term" value="C:plasma membrane"/>
    <property type="evidence" value="ECO:0007669"/>
    <property type="project" value="UniProtKB-SubCell"/>
</dbReference>
<comment type="function">
    <text evidence="15">Cytokine that binds to TNFRSF10A/TRAILR1, TNFRSF10B/TRAILR2, TNFRSF10C/TRAILR3, TNFRSF10D/TRAILR4 and possibly also to TNFRSF11B/OPG. Induces apoptosis. Its activity may be modulated by binding to the decoy receptors TNFRSF10C/TRAILR3, TNFRSF10D/TRAILR4 and TNFRSF11B/OPG that cannot induce apoptosis.</text>
</comment>
<feature type="transmembrane region" description="Helical" evidence="19">
    <location>
        <begin position="16"/>
        <end position="37"/>
    </location>
</feature>
<comment type="subunit">
    <text evidence="16">Homotrimer. One TNFSF10 homotrimer interacts with three TNFSF10A mononers. One TNFSF10 homotrimer interacts with three TNFSF10B mononers.</text>
</comment>
<accession>A0A7J8I2A5</accession>
<evidence type="ECO:0000256" key="10">
    <source>
        <dbReference type="ARBA" id="ARBA00022723"/>
    </source>
</evidence>
<dbReference type="Gene3D" id="2.60.120.40">
    <property type="match status" value="1"/>
</dbReference>
<keyword evidence="14 17" id="KW-0472">Membrane</keyword>
<evidence type="ECO:0000256" key="19">
    <source>
        <dbReference type="SAM" id="Phobius"/>
    </source>
</evidence>
<comment type="subcellular location">
    <subcellularLocation>
        <location evidence="1">Cell membrane</location>
        <topology evidence="1">Single-pass type II membrane protein</topology>
    </subcellularLocation>
    <subcellularLocation>
        <location evidence="2">Secreted</location>
    </subcellularLocation>
</comment>
<evidence type="ECO:0000256" key="14">
    <source>
        <dbReference type="ARBA" id="ARBA00023136"/>
    </source>
</evidence>
<dbReference type="GO" id="GO:0005164">
    <property type="term" value="F:tumor necrosis factor receptor binding"/>
    <property type="evidence" value="ECO:0007669"/>
    <property type="project" value="UniProtKB-UniRule"/>
</dbReference>
<proteinExistence type="inferred from homology"/>
<dbReference type="FunFam" id="2.60.120.40:FF:000014">
    <property type="entry name" value="Tumor necrosis factor ligand superfamily member"/>
    <property type="match status" value="1"/>
</dbReference>
<keyword evidence="9" id="KW-0053">Apoptosis</keyword>
<dbReference type="InParanoid" id="A0A7J8I2A5"/>
<evidence type="ECO:0000256" key="1">
    <source>
        <dbReference type="ARBA" id="ARBA00004401"/>
    </source>
</evidence>
<evidence type="ECO:0000259" key="20">
    <source>
        <dbReference type="PROSITE" id="PS50049"/>
    </source>
</evidence>
<dbReference type="InterPro" id="IPR008983">
    <property type="entry name" value="Tumour_necrosis_fac-like_dom"/>
</dbReference>
<dbReference type="GO" id="GO:0005615">
    <property type="term" value="C:extracellular space"/>
    <property type="evidence" value="ECO:0007669"/>
    <property type="project" value="UniProtKB-KW"/>
</dbReference>
<feature type="binding site" evidence="18">
    <location>
        <position position="228"/>
    </location>
    <ligand>
        <name>Zn(2+)</name>
        <dbReference type="ChEBI" id="CHEBI:29105"/>
        <note>ligand shared between all trimeric partners</note>
    </ligand>
</feature>
<comment type="similarity">
    <text evidence="3 17">Belongs to the tumor necrosis factor family.</text>
</comment>
<evidence type="ECO:0000256" key="8">
    <source>
        <dbReference type="ARBA" id="ARBA00022692"/>
    </source>
</evidence>
<dbReference type="GO" id="GO:0005125">
    <property type="term" value="F:cytokine activity"/>
    <property type="evidence" value="ECO:0007669"/>
    <property type="project" value="UniProtKB-UniRule"/>
</dbReference>
<comment type="caution">
    <text evidence="21">The sequence shown here is derived from an EMBL/GenBank/DDBJ whole genome shotgun (WGS) entry which is preliminary data.</text>
</comment>
<evidence type="ECO:0000313" key="22">
    <source>
        <dbReference type="Proteomes" id="UP000550707"/>
    </source>
</evidence>
<keyword evidence="5 17" id="KW-0202">Cytokine</keyword>
<dbReference type="EMBL" id="JACASF010000005">
    <property type="protein sequence ID" value="KAF6478677.1"/>
    <property type="molecule type" value="Genomic_DNA"/>
</dbReference>
<dbReference type="PIRSF" id="PIRSF038013">
    <property type="entry name" value="TNF10_TNF11"/>
    <property type="match status" value="1"/>
</dbReference>
<evidence type="ECO:0000256" key="2">
    <source>
        <dbReference type="ARBA" id="ARBA00004613"/>
    </source>
</evidence>
<evidence type="ECO:0000256" key="7">
    <source>
        <dbReference type="ARBA" id="ARBA00022553"/>
    </source>
</evidence>
<evidence type="ECO:0000256" key="12">
    <source>
        <dbReference type="ARBA" id="ARBA00022968"/>
    </source>
</evidence>
<keyword evidence="8 19" id="KW-0812">Transmembrane</keyword>
<sequence>MTATKASQSSSCSKCLLVVVFIVLLQAMFSAVTYMYFISEMKQMQDKYFKSSIACLFKEDGGSWDPTEEESMDDLCWQVRWELRQFVKKIRLTTNEETISTGPEKQAGPRLMTGLQRAAAHITGNRRSAASLPVPNSKNEKALGQKITSWESSRNGHSFLNNLHLRKGELVVHQTGFYYIYSQTYFRFQEDPPTVGSRRKNKQMVQYIYKVTSYPDPILLMKSARNSCWSEDGQYGLYSIYQGGIFELQENDRIFVSVTHEQLIDMDQQASYFGAFLVG</sequence>
<dbReference type="PANTHER" id="PTHR11471:SF27">
    <property type="entry name" value="TUMOR NECROSIS FACTOR LIGAND SUPERFAMILY MEMBER 10"/>
    <property type="match status" value="1"/>
</dbReference>
<dbReference type="InterPro" id="IPR021184">
    <property type="entry name" value="TNF_CS"/>
</dbReference>
<dbReference type="GO" id="GO:2001238">
    <property type="term" value="P:positive regulation of extrinsic apoptotic signaling pathway"/>
    <property type="evidence" value="ECO:0007669"/>
    <property type="project" value="UniProtKB-ARBA"/>
</dbReference>
<dbReference type="PANTHER" id="PTHR11471">
    <property type="entry name" value="TUMOR NECROSIS FACTOR FAMILY MEMBER"/>
    <property type="match status" value="1"/>
</dbReference>
<dbReference type="InterPro" id="IPR006052">
    <property type="entry name" value="TNF_dom"/>
</dbReference>
<dbReference type="GO" id="GO:0006915">
    <property type="term" value="P:apoptotic process"/>
    <property type="evidence" value="ECO:0007669"/>
    <property type="project" value="UniProtKB-KW"/>
</dbReference>
<dbReference type="FunCoup" id="A0A7J8I2A5">
    <property type="interactions" value="372"/>
</dbReference>
<dbReference type="Proteomes" id="UP000550707">
    <property type="component" value="Unassembled WGS sequence"/>
</dbReference>
<evidence type="ECO:0000256" key="13">
    <source>
        <dbReference type="ARBA" id="ARBA00022989"/>
    </source>
</evidence>
<evidence type="ECO:0000256" key="6">
    <source>
        <dbReference type="ARBA" id="ARBA00022525"/>
    </source>
</evidence>
<gene>
    <name evidence="21" type="ORF">HJG59_018548</name>
</gene>
<dbReference type="SUPFAM" id="SSF49842">
    <property type="entry name" value="TNF-like"/>
    <property type="match status" value="1"/>
</dbReference>
<dbReference type="SMART" id="SM00207">
    <property type="entry name" value="TNF"/>
    <property type="match status" value="1"/>
</dbReference>
<dbReference type="GO" id="GO:0006955">
    <property type="term" value="P:immune response"/>
    <property type="evidence" value="ECO:0007669"/>
    <property type="project" value="UniProtKB-UniRule"/>
</dbReference>
<evidence type="ECO:0000256" key="11">
    <source>
        <dbReference type="ARBA" id="ARBA00022833"/>
    </source>
</evidence>
<name>A0A7J8I2A5_MOLMO</name>
<dbReference type="Pfam" id="PF00229">
    <property type="entry name" value="TNF"/>
    <property type="match status" value="1"/>
</dbReference>
<evidence type="ECO:0000256" key="3">
    <source>
        <dbReference type="ARBA" id="ARBA00008670"/>
    </source>
</evidence>
<protein>
    <recommendedName>
        <fullName evidence="17">Tumor necrosis factor ligand superfamily member</fullName>
    </recommendedName>
</protein>
<feature type="domain" description="THD" evidence="20">
    <location>
        <begin position="118"/>
        <end position="278"/>
    </location>
</feature>
<dbReference type="CDD" id="cd00184">
    <property type="entry name" value="TNF"/>
    <property type="match status" value="1"/>
</dbReference>
<evidence type="ECO:0000256" key="4">
    <source>
        <dbReference type="ARBA" id="ARBA00022475"/>
    </source>
</evidence>
<evidence type="ECO:0000256" key="17">
    <source>
        <dbReference type="PIRNR" id="PIRNR038013"/>
    </source>
</evidence>
<organism evidence="21 22">
    <name type="scientific">Molossus molossus</name>
    <name type="common">Pallas' mastiff bat</name>
    <name type="synonym">Vespertilio molossus</name>
    <dbReference type="NCBI Taxonomy" id="27622"/>
    <lineage>
        <taxon>Eukaryota</taxon>
        <taxon>Metazoa</taxon>
        <taxon>Chordata</taxon>
        <taxon>Craniata</taxon>
        <taxon>Vertebrata</taxon>
        <taxon>Euteleostomi</taxon>
        <taxon>Mammalia</taxon>
        <taxon>Eutheria</taxon>
        <taxon>Laurasiatheria</taxon>
        <taxon>Chiroptera</taxon>
        <taxon>Yangochiroptera</taxon>
        <taxon>Molossidae</taxon>
        <taxon>Molossus</taxon>
    </lineage>
</organism>
<dbReference type="AlphaFoldDB" id="A0A7J8I2A5"/>
<keyword evidence="22" id="KW-1185">Reference proteome</keyword>
<keyword evidence="13 19" id="KW-1133">Transmembrane helix</keyword>
<keyword evidence="4" id="KW-1003">Cell membrane</keyword>
<evidence type="ECO:0000313" key="21">
    <source>
        <dbReference type="EMBL" id="KAF6478677.1"/>
    </source>
</evidence>
<dbReference type="GO" id="GO:0046872">
    <property type="term" value="F:metal ion binding"/>
    <property type="evidence" value="ECO:0007669"/>
    <property type="project" value="UniProtKB-KW"/>
</dbReference>
<dbReference type="InterPro" id="IPR017355">
    <property type="entry name" value="TNF_ligand_10/11"/>
</dbReference>
<evidence type="ECO:0000256" key="18">
    <source>
        <dbReference type="PIRSR" id="PIRSR038013-50"/>
    </source>
</evidence>
<dbReference type="PROSITE" id="PS00251">
    <property type="entry name" value="THD_1"/>
    <property type="match status" value="1"/>
</dbReference>
<evidence type="ECO:0000256" key="9">
    <source>
        <dbReference type="ARBA" id="ARBA00022703"/>
    </source>
</evidence>
<evidence type="ECO:0000256" key="15">
    <source>
        <dbReference type="ARBA" id="ARBA00055277"/>
    </source>
</evidence>
<evidence type="ECO:0000256" key="5">
    <source>
        <dbReference type="ARBA" id="ARBA00022514"/>
    </source>
</evidence>
<keyword evidence="12" id="KW-0735">Signal-anchor</keyword>
<keyword evidence="10 18" id="KW-0479">Metal-binding</keyword>
<keyword evidence="6" id="KW-0964">Secreted</keyword>
<reference evidence="21 22" key="1">
    <citation type="journal article" date="2020" name="Nature">
        <title>Six reference-quality genomes reveal evolution of bat adaptations.</title>
        <authorList>
            <person name="Jebb D."/>
            <person name="Huang Z."/>
            <person name="Pippel M."/>
            <person name="Hughes G.M."/>
            <person name="Lavrichenko K."/>
            <person name="Devanna P."/>
            <person name="Winkler S."/>
            <person name="Jermiin L.S."/>
            <person name="Skirmuntt E.C."/>
            <person name="Katzourakis A."/>
            <person name="Burkitt-Gray L."/>
            <person name="Ray D.A."/>
            <person name="Sullivan K.A.M."/>
            <person name="Roscito J.G."/>
            <person name="Kirilenko B.M."/>
            <person name="Davalos L.M."/>
            <person name="Corthals A.P."/>
            <person name="Power M.L."/>
            <person name="Jones G."/>
            <person name="Ransome R.D."/>
            <person name="Dechmann D.K.N."/>
            <person name="Locatelli A.G."/>
            <person name="Puechmaille S.J."/>
            <person name="Fedrigo O."/>
            <person name="Jarvis E.D."/>
            <person name="Hiller M."/>
            <person name="Vernes S.C."/>
            <person name="Myers E.W."/>
            <person name="Teeling E.C."/>
        </authorList>
    </citation>
    <scope>NUCLEOTIDE SEQUENCE [LARGE SCALE GENOMIC DNA]</scope>
    <source>
        <strain evidence="21">MMolMol1</strain>
        <tissue evidence="21">Muscle</tissue>
    </source>
</reference>
<keyword evidence="11 18" id="KW-0862">Zinc</keyword>